<dbReference type="PANTHER" id="PTHR11760">
    <property type="entry name" value="30S/40S RIBOSOMAL PROTEIN S3"/>
    <property type="match status" value="1"/>
</dbReference>
<sequence>MGQKIHPTGLRLGITKSHLSRWYADVNRYGILAEEDSKIRKFIEKTLSNAGIADILIDRKADQVDLEIRTARPGVVVGRGGAGIEQLRVGLVKHLEQDGSLKKTGTSQVRINVTEVTRVDAEAPLIAEYIAQQIERRVSFRRVVRQAIQRAQRAGIEGIKVQISGRLNGAEIARTEWVREGRVPLHTLRADIDYSYKTSRTIYGVIGIKVWIFKGEIIQGEEAPAPAAQPRRRQQRRPQFEDRSSAEG</sequence>
<organism evidence="12 13">
    <name type="scientific">Pseudanabaena frigida</name>
    <dbReference type="NCBI Taxonomy" id="945775"/>
    <lineage>
        <taxon>Bacteria</taxon>
        <taxon>Bacillati</taxon>
        <taxon>Cyanobacteriota</taxon>
        <taxon>Cyanophyceae</taxon>
        <taxon>Pseudanabaenales</taxon>
        <taxon>Pseudanabaenaceae</taxon>
        <taxon>Pseudanabaena</taxon>
    </lineage>
</organism>
<evidence type="ECO:0000256" key="5">
    <source>
        <dbReference type="ARBA" id="ARBA00023274"/>
    </source>
</evidence>
<dbReference type="AlphaFoldDB" id="A0A2W4YA75"/>
<dbReference type="Proteomes" id="UP000249467">
    <property type="component" value="Unassembled WGS sequence"/>
</dbReference>
<feature type="compositionally biased region" description="Basic and acidic residues" evidence="10">
    <location>
        <begin position="238"/>
        <end position="248"/>
    </location>
</feature>
<reference evidence="12 13" key="1">
    <citation type="submission" date="2018-04" db="EMBL/GenBank/DDBJ databases">
        <authorList>
            <person name="Go L.Y."/>
            <person name="Mitchell J.A."/>
        </authorList>
    </citation>
    <scope>NUCLEOTIDE SEQUENCE [LARGE SCALE GENOMIC DNA]</scope>
    <source>
        <strain evidence="12">ULC066bin1</strain>
    </source>
</reference>
<dbReference type="FunFam" id="3.30.300.20:FF:000001">
    <property type="entry name" value="30S ribosomal protein S3"/>
    <property type="match status" value="1"/>
</dbReference>
<dbReference type="Gene3D" id="3.30.300.20">
    <property type="match status" value="1"/>
</dbReference>
<evidence type="ECO:0000313" key="12">
    <source>
        <dbReference type="EMBL" id="PZO43825.1"/>
    </source>
</evidence>
<dbReference type="InterPro" id="IPR009019">
    <property type="entry name" value="KH_sf_prok-type"/>
</dbReference>
<evidence type="ECO:0000259" key="11">
    <source>
        <dbReference type="PROSITE" id="PS50823"/>
    </source>
</evidence>
<dbReference type="SUPFAM" id="SSF54821">
    <property type="entry name" value="Ribosomal protein S3 C-terminal domain"/>
    <property type="match status" value="1"/>
</dbReference>
<dbReference type="Gene3D" id="3.30.1140.32">
    <property type="entry name" value="Ribosomal protein S3, C-terminal domain"/>
    <property type="match status" value="1"/>
</dbReference>
<dbReference type="GO" id="GO:0006412">
    <property type="term" value="P:translation"/>
    <property type="evidence" value="ECO:0007669"/>
    <property type="project" value="UniProtKB-UniRule"/>
</dbReference>
<dbReference type="GO" id="GO:0003729">
    <property type="term" value="F:mRNA binding"/>
    <property type="evidence" value="ECO:0007669"/>
    <property type="project" value="UniProtKB-UniRule"/>
</dbReference>
<dbReference type="Pfam" id="PF00189">
    <property type="entry name" value="Ribosomal_S3_C"/>
    <property type="match status" value="1"/>
</dbReference>
<dbReference type="SUPFAM" id="SSF54814">
    <property type="entry name" value="Prokaryotic type KH domain (KH-domain type II)"/>
    <property type="match status" value="1"/>
</dbReference>
<evidence type="ECO:0000256" key="4">
    <source>
        <dbReference type="ARBA" id="ARBA00022980"/>
    </source>
</evidence>
<accession>A0A2W4YA75</accession>
<dbReference type="PROSITE" id="PS00548">
    <property type="entry name" value="RIBOSOMAL_S3"/>
    <property type="match status" value="1"/>
</dbReference>
<dbReference type="InterPro" id="IPR001351">
    <property type="entry name" value="Ribosomal_uS3_C"/>
</dbReference>
<dbReference type="InterPro" id="IPR005704">
    <property type="entry name" value="Ribosomal_uS3_bac-typ"/>
</dbReference>
<dbReference type="InterPro" id="IPR057258">
    <property type="entry name" value="Ribosomal_uS3"/>
</dbReference>
<keyword evidence="2 8" id="KW-0699">rRNA-binding</keyword>
<dbReference type="NCBIfam" id="TIGR01009">
    <property type="entry name" value="rpsC_bact"/>
    <property type="match status" value="1"/>
</dbReference>
<feature type="domain" description="KH type-2" evidence="11">
    <location>
        <begin position="39"/>
        <end position="117"/>
    </location>
</feature>
<keyword evidence="5 8" id="KW-0687">Ribonucleoprotein</keyword>
<dbReference type="InterPro" id="IPR004044">
    <property type="entry name" value="KH_dom_type_2"/>
</dbReference>
<dbReference type="EMBL" id="QBML01000004">
    <property type="protein sequence ID" value="PZO43825.1"/>
    <property type="molecule type" value="Genomic_DNA"/>
</dbReference>
<comment type="function">
    <text evidence="6 8">Binds the lower part of the 30S subunit head. Binds mRNA in the 70S ribosome, positioning it for translation.</text>
</comment>
<keyword evidence="3 8" id="KW-0694">RNA-binding</keyword>
<feature type="region of interest" description="Disordered" evidence="10">
    <location>
        <begin position="223"/>
        <end position="248"/>
    </location>
</feature>
<protein>
    <recommendedName>
        <fullName evidence="7 8">Small ribosomal subunit protein uS3</fullName>
    </recommendedName>
</protein>
<name>A0A2W4YA75_9CYAN</name>
<evidence type="ECO:0000256" key="2">
    <source>
        <dbReference type="ARBA" id="ARBA00022730"/>
    </source>
</evidence>
<comment type="caution">
    <text evidence="12">The sequence shown here is derived from an EMBL/GenBank/DDBJ whole genome shotgun (WGS) entry which is preliminary data.</text>
</comment>
<evidence type="ECO:0000313" key="13">
    <source>
        <dbReference type="Proteomes" id="UP000249467"/>
    </source>
</evidence>
<dbReference type="CDD" id="cd02412">
    <property type="entry name" value="KH-II_30S_S3"/>
    <property type="match status" value="1"/>
</dbReference>
<dbReference type="InterPro" id="IPR018280">
    <property type="entry name" value="Ribosomal_uS3_CS"/>
</dbReference>
<keyword evidence="4 8" id="KW-0689">Ribosomal protein</keyword>
<dbReference type="HAMAP" id="MF_01309_B">
    <property type="entry name" value="Ribosomal_uS3_B"/>
    <property type="match status" value="1"/>
</dbReference>
<comment type="subunit">
    <text evidence="8">Part of the 30S ribosomal subunit. Forms a tight complex with proteins S10 and S14.</text>
</comment>
<proteinExistence type="inferred from homology"/>
<evidence type="ECO:0000256" key="10">
    <source>
        <dbReference type="SAM" id="MobiDB-lite"/>
    </source>
</evidence>
<evidence type="ECO:0000256" key="7">
    <source>
        <dbReference type="ARBA" id="ARBA00035257"/>
    </source>
</evidence>
<evidence type="ECO:0000256" key="8">
    <source>
        <dbReference type="HAMAP-Rule" id="MF_01309"/>
    </source>
</evidence>
<evidence type="ECO:0000256" key="6">
    <source>
        <dbReference type="ARBA" id="ARBA00024998"/>
    </source>
</evidence>
<evidence type="ECO:0000256" key="1">
    <source>
        <dbReference type="ARBA" id="ARBA00010761"/>
    </source>
</evidence>
<dbReference type="PANTHER" id="PTHR11760:SF19">
    <property type="entry name" value="SMALL RIBOSOMAL SUBUNIT PROTEIN US3C"/>
    <property type="match status" value="1"/>
</dbReference>
<dbReference type="PROSITE" id="PS50823">
    <property type="entry name" value="KH_TYPE_2"/>
    <property type="match status" value="1"/>
</dbReference>
<dbReference type="Pfam" id="PF07650">
    <property type="entry name" value="KH_2"/>
    <property type="match status" value="1"/>
</dbReference>
<dbReference type="InterPro" id="IPR015946">
    <property type="entry name" value="KH_dom-like_a/b"/>
</dbReference>
<dbReference type="GO" id="GO:0019843">
    <property type="term" value="F:rRNA binding"/>
    <property type="evidence" value="ECO:0007669"/>
    <property type="project" value="UniProtKB-UniRule"/>
</dbReference>
<dbReference type="GO" id="GO:0003735">
    <property type="term" value="F:structural constituent of ribosome"/>
    <property type="evidence" value="ECO:0007669"/>
    <property type="project" value="InterPro"/>
</dbReference>
<reference evidence="12 13" key="2">
    <citation type="submission" date="2018-06" db="EMBL/GenBank/DDBJ databases">
        <title>Metagenomic assembly of (sub)arctic Cyanobacteria and their associated microbiome from non-axenic cultures.</title>
        <authorList>
            <person name="Baurain D."/>
        </authorList>
    </citation>
    <scope>NUCLEOTIDE SEQUENCE [LARGE SCALE GENOMIC DNA]</scope>
    <source>
        <strain evidence="12">ULC066bin1</strain>
    </source>
</reference>
<evidence type="ECO:0000256" key="3">
    <source>
        <dbReference type="ARBA" id="ARBA00022884"/>
    </source>
</evidence>
<dbReference type="InterPro" id="IPR036419">
    <property type="entry name" value="Ribosomal_S3_C_sf"/>
</dbReference>
<dbReference type="GO" id="GO:0022627">
    <property type="term" value="C:cytosolic small ribosomal subunit"/>
    <property type="evidence" value="ECO:0007669"/>
    <property type="project" value="TreeGrafter"/>
</dbReference>
<gene>
    <name evidence="8" type="primary">rpsC</name>
    <name evidence="8" type="synonym">rps3</name>
    <name evidence="12" type="ORF">DCF19_04140</name>
</gene>
<comment type="similarity">
    <text evidence="1 8 9">Belongs to the universal ribosomal protein uS3 family.</text>
</comment>
<evidence type="ECO:0000256" key="9">
    <source>
        <dbReference type="RuleBase" id="RU003624"/>
    </source>
</evidence>